<dbReference type="EMBL" id="FMTP01000010">
    <property type="protein sequence ID" value="SCW95950.1"/>
    <property type="molecule type" value="Genomic_DNA"/>
</dbReference>
<evidence type="ECO:0000313" key="2">
    <source>
        <dbReference type="Proteomes" id="UP000198889"/>
    </source>
</evidence>
<reference evidence="2" key="1">
    <citation type="submission" date="2016-10" db="EMBL/GenBank/DDBJ databases">
        <authorList>
            <person name="Varghese N."/>
            <person name="Submissions S."/>
        </authorList>
    </citation>
    <scope>NUCLEOTIDE SEQUENCE [LARGE SCALE GENOMIC DNA]</scope>
    <source>
        <strain evidence="2">CGMCC 1.1761</strain>
    </source>
</reference>
<dbReference type="STRING" id="177413.SAMN05660859_0156"/>
<dbReference type="RefSeq" id="WP_091444339.1">
    <property type="nucleotide sequence ID" value="NZ_FMTP01000010.1"/>
</dbReference>
<keyword evidence="2" id="KW-1185">Reference proteome</keyword>
<evidence type="ECO:0000313" key="1">
    <source>
        <dbReference type="EMBL" id="SCW95950.1"/>
    </source>
</evidence>
<dbReference type="AlphaFoldDB" id="A0A1G4UQP2"/>
<name>A0A1G4UQP2_9HYPH</name>
<accession>A0A1G4UQP2</accession>
<organism evidence="1 2">
    <name type="scientific">Ancylobacter rudongensis</name>
    <dbReference type="NCBI Taxonomy" id="177413"/>
    <lineage>
        <taxon>Bacteria</taxon>
        <taxon>Pseudomonadati</taxon>
        <taxon>Pseudomonadota</taxon>
        <taxon>Alphaproteobacteria</taxon>
        <taxon>Hyphomicrobiales</taxon>
        <taxon>Xanthobacteraceae</taxon>
        <taxon>Ancylobacter</taxon>
    </lineage>
</organism>
<protein>
    <submittedName>
        <fullName evidence="1">Uncharacterized protein</fullName>
    </submittedName>
</protein>
<dbReference type="Proteomes" id="UP000198889">
    <property type="component" value="Unassembled WGS sequence"/>
</dbReference>
<gene>
    <name evidence="1" type="ORF">SAMN05660859_0156</name>
</gene>
<proteinExistence type="predicted"/>
<sequence>MRSADDWPSHAEELGRKSLEVLEKWMKAYNAGKITRRELYILVSGLYDAISGLAPNADLDVIGAVHQELRTNG</sequence>